<protein>
    <submittedName>
        <fullName evidence="9">RagB/SusD family nutrient uptake outer membrane protein</fullName>
    </submittedName>
</protein>
<keyword evidence="12" id="KW-1185">Reference proteome</keyword>
<dbReference type="RefSeq" id="WP_119648719.1">
    <property type="nucleotide sequence ID" value="NZ_QXFI01000035.1"/>
</dbReference>
<comment type="subcellular location">
    <subcellularLocation>
        <location evidence="1">Cell outer membrane</location>
    </subcellularLocation>
</comment>
<evidence type="ECO:0000259" key="7">
    <source>
        <dbReference type="Pfam" id="PF07980"/>
    </source>
</evidence>
<organism evidence="9 11">
    <name type="scientific">Flagellimonas pelagia</name>
    <dbReference type="NCBI Taxonomy" id="2306998"/>
    <lineage>
        <taxon>Bacteria</taxon>
        <taxon>Pseudomonadati</taxon>
        <taxon>Bacteroidota</taxon>
        <taxon>Flavobacteriia</taxon>
        <taxon>Flavobacteriales</taxon>
        <taxon>Flavobacteriaceae</taxon>
        <taxon>Flagellimonas</taxon>
    </lineage>
</organism>
<name>A0A3A1NDN4_9FLAO</name>
<feature type="chain" id="PRO_5017222900" evidence="6">
    <location>
        <begin position="26"/>
        <end position="493"/>
    </location>
</feature>
<dbReference type="InterPro" id="IPR011990">
    <property type="entry name" value="TPR-like_helical_dom_sf"/>
</dbReference>
<dbReference type="InterPro" id="IPR033985">
    <property type="entry name" value="SusD-like_N"/>
</dbReference>
<evidence type="ECO:0000256" key="3">
    <source>
        <dbReference type="ARBA" id="ARBA00022729"/>
    </source>
</evidence>
<dbReference type="OrthoDB" id="5694214at2"/>
<dbReference type="Pfam" id="PF07980">
    <property type="entry name" value="SusD_RagB"/>
    <property type="match status" value="1"/>
</dbReference>
<evidence type="ECO:0000256" key="6">
    <source>
        <dbReference type="SAM" id="SignalP"/>
    </source>
</evidence>
<comment type="similarity">
    <text evidence="2">Belongs to the SusD family.</text>
</comment>
<dbReference type="Proteomes" id="UP000321621">
    <property type="component" value="Unassembled WGS sequence"/>
</dbReference>
<dbReference type="InterPro" id="IPR012944">
    <property type="entry name" value="SusD_RagB_dom"/>
</dbReference>
<evidence type="ECO:0000256" key="5">
    <source>
        <dbReference type="ARBA" id="ARBA00023237"/>
    </source>
</evidence>
<evidence type="ECO:0000256" key="4">
    <source>
        <dbReference type="ARBA" id="ARBA00023136"/>
    </source>
</evidence>
<accession>A0A3A1NDN4</accession>
<dbReference type="GO" id="GO:0009279">
    <property type="term" value="C:cell outer membrane"/>
    <property type="evidence" value="ECO:0007669"/>
    <property type="project" value="UniProtKB-SubCell"/>
</dbReference>
<sequence>MKYQTSKLKERSLGFVAFFALMLFASCSNDFLDIGAEDRIDKTTFYQTDAELVNAINGVYAKQRIVFNHYGTYYLQDSRSDNAALNQQDQPERVASDVFQELTNNQEMLISWSQLYDVVNHANAIIANDREVEGNQELVKRIIGEAKFLRAYTYYQIVTTWGGVPLRLLPSEDFDNIVVGTSPESEVYEQIKADLDDAIEVLPATYGGGKGNEVGRATKYAALTLLGKVELQLGNKSDAETNLRQVLGHYQLLDNYADIYAAGNDNTQESIYEVSFDPAGNTGYSLPNWFIPNDEAIRLGIAAGGNPAQILQLFPTQSLMDEFEAGDLRAAATFSIALGDNDPYVSKFIDLAAASQGYNINMVLLRYSDVLLSLAEAIGENNEAYDLINQVRRRGFGFDPNTPNASVDIDMASPGTFQEKILHERRVEFAFEHQRWTDLKRLKTPEEVVQMMKDQLFEQEGKNYDVKTTDLLFPIPLLEIQISDGAVTQNPGY</sequence>
<keyword evidence="4" id="KW-0472">Membrane</keyword>
<evidence type="ECO:0000256" key="1">
    <source>
        <dbReference type="ARBA" id="ARBA00004442"/>
    </source>
</evidence>
<dbReference type="EMBL" id="QXFI01000035">
    <property type="protein sequence ID" value="RIV42489.1"/>
    <property type="molecule type" value="Genomic_DNA"/>
</dbReference>
<dbReference type="CDD" id="cd08977">
    <property type="entry name" value="SusD"/>
    <property type="match status" value="1"/>
</dbReference>
<keyword evidence="3 6" id="KW-0732">Signal</keyword>
<dbReference type="PROSITE" id="PS51257">
    <property type="entry name" value="PROKAR_LIPOPROTEIN"/>
    <property type="match status" value="1"/>
</dbReference>
<evidence type="ECO:0000313" key="12">
    <source>
        <dbReference type="Proteomes" id="UP000321621"/>
    </source>
</evidence>
<feature type="signal peptide" evidence="6">
    <location>
        <begin position="1"/>
        <end position="25"/>
    </location>
</feature>
<evidence type="ECO:0000313" key="11">
    <source>
        <dbReference type="Proteomes" id="UP000266691"/>
    </source>
</evidence>
<evidence type="ECO:0000259" key="8">
    <source>
        <dbReference type="Pfam" id="PF14322"/>
    </source>
</evidence>
<keyword evidence="5" id="KW-0998">Cell outer membrane</keyword>
<dbReference type="Gene3D" id="1.25.40.390">
    <property type="match status" value="1"/>
</dbReference>
<dbReference type="Proteomes" id="UP000266691">
    <property type="component" value="Unassembled WGS sequence"/>
</dbReference>
<reference evidence="10 12" key="2">
    <citation type="submission" date="2019-07" db="EMBL/GenBank/DDBJ databases">
        <title>Draft genome of two Muricauda strains isolated from deep sea.</title>
        <authorList>
            <person name="Sun C."/>
        </authorList>
    </citation>
    <scope>NUCLEOTIDE SEQUENCE [LARGE SCALE GENOMIC DNA]</scope>
    <source>
        <strain evidence="10 12">72</strain>
    </source>
</reference>
<dbReference type="Pfam" id="PF14322">
    <property type="entry name" value="SusD-like_3"/>
    <property type="match status" value="1"/>
</dbReference>
<evidence type="ECO:0000313" key="9">
    <source>
        <dbReference type="EMBL" id="RIV42489.1"/>
    </source>
</evidence>
<reference evidence="9 11" key="1">
    <citation type="submission" date="2018-08" db="EMBL/GenBank/DDBJ databases">
        <title>Proposal of Muricauda 72 sp.nov. and Muricauda NH166 sp.nov., isolated from seawater.</title>
        <authorList>
            <person name="Cheng H."/>
            <person name="Wu Y.-H."/>
            <person name="Guo L.-L."/>
            <person name="Xu X.-W."/>
        </authorList>
    </citation>
    <scope>NUCLEOTIDE SEQUENCE [LARGE SCALE GENOMIC DNA]</scope>
    <source>
        <strain evidence="9 11">72</strain>
    </source>
</reference>
<dbReference type="EMBL" id="VNWK01000035">
    <property type="protein sequence ID" value="TXJ91517.1"/>
    <property type="molecule type" value="Genomic_DNA"/>
</dbReference>
<evidence type="ECO:0000313" key="10">
    <source>
        <dbReference type="EMBL" id="TXJ91517.1"/>
    </source>
</evidence>
<proteinExistence type="inferred from homology"/>
<dbReference type="SUPFAM" id="SSF48452">
    <property type="entry name" value="TPR-like"/>
    <property type="match status" value="1"/>
</dbReference>
<dbReference type="AlphaFoldDB" id="A0A3A1NDN4"/>
<feature type="domain" description="RagB/SusD" evidence="7">
    <location>
        <begin position="344"/>
        <end position="493"/>
    </location>
</feature>
<evidence type="ECO:0000256" key="2">
    <source>
        <dbReference type="ARBA" id="ARBA00006275"/>
    </source>
</evidence>
<feature type="domain" description="SusD-like N-terminal" evidence="8">
    <location>
        <begin position="30"/>
        <end position="231"/>
    </location>
</feature>
<comment type="caution">
    <text evidence="9">The sequence shown here is derived from an EMBL/GenBank/DDBJ whole genome shotgun (WGS) entry which is preliminary data.</text>
</comment>
<gene>
    <name evidence="9" type="ORF">D2V05_16990</name>
    <name evidence="10" type="ORF">FQ017_16840</name>
</gene>